<evidence type="ECO:0000256" key="1">
    <source>
        <dbReference type="SAM" id="Phobius"/>
    </source>
</evidence>
<evidence type="ECO:0000313" key="3">
    <source>
        <dbReference type="Proteomes" id="UP000729290"/>
    </source>
</evidence>
<dbReference type="RefSeq" id="WP_205134073.1">
    <property type="nucleotide sequence ID" value="NZ_JACSNT010000012.1"/>
</dbReference>
<evidence type="ECO:0000313" key="2">
    <source>
        <dbReference type="EMBL" id="MBM6878322.1"/>
    </source>
</evidence>
<feature type="transmembrane region" description="Helical" evidence="1">
    <location>
        <begin position="35"/>
        <end position="53"/>
    </location>
</feature>
<gene>
    <name evidence="2" type="ORF">H9X83_09155</name>
</gene>
<comment type="caution">
    <text evidence="2">The sequence shown here is derived from an EMBL/GenBank/DDBJ whole genome shotgun (WGS) entry which is preliminary data.</text>
</comment>
<reference evidence="2 3" key="1">
    <citation type="journal article" date="2021" name="Sci. Rep.">
        <title>The distribution of antibiotic resistance genes in chicken gut microbiota commensals.</title>
        <authorList>
            <person name="Juricova H."/>
            <person name="Matiasovicova J."/>
            <person name="Kubasova T."/>
            <person name="Cejkova D."/>
            <person name="Rychlik I."/>
        </authorList>
    </citation>
    <scope>NUCLEOTIDE SEQUENCE [LARGE SCALE GENOMIC DNA]</scope>
    <source>
        <strain evidence="2 3">An431b</strain>
    </source>
</reference>
<dbReference type="Proteomes" id="UP000729290">
    <property type="component" value="Unassembled WGS sequence"/>
</dbReference>
<keyword evidence="1" id="KW-0472">Membrane</keyword>
<dbReference type="EMBL" id="JACSNV010000012">
    <property type="protein sequence ID" value="MBM6878322.1"/>
    <property type="molecule type" value="Genomic_DNA"/>
</dbReference>
<proteinExistence type="predicted"/>
<keyword evidence="1" id="KW-1133">Transmembrane helix</keyword>
<sequence>MDLFMTLAGQLFLILCVQSILEVLAASRWSGNLQKVISFGCYLAALVLVLQFMQQYMDDIFRSILRIF</sequence>
<organism evidence="2 3">
    <name type="scientific">Anaerotignum lactatifermentans</name>
    <dbReference type="NCBI Taxonomy" id="160404"/>
    <lineage>
        <taxon>Bacteria</taxon>
        <taxon>Bacillati</taxon>
        <taxon>Bacillota</taxon>
        <taxon>Clostridia</taxon>
        <taxon>Lachnospirales</taxon>
        <taxon>Anaerotignaceae</taxon>
        <taxon>Anaerotignum</taxon>
    </lineage>
</organism>
<keyword evidence="3" id="KW-1185">Reference proteome</keyword>
<protein>
    <recommendedName>
        <fullName evidence="4">Stage III sporulation protein AC</fullName>
    </recommendedName>
</protein>
<accession>A0ABS2GCH4</accession>
<keyword evidence="1" id="KW-0812">Transmembrane</keyword>
<name>A0ABS2GCH4_9FIRM</name>
<evidence type="ECO:0008006" key="4">
    <source>
        <dbReference type="Google" id="ProtNLM"/>
    </source>
</evidence>